<dbReference type="AlphaFoldDB" id="A0A1T3CX35"/>
<evidence type="ECO:0000256" key="2">
    <source>
        <dbReference type="ARBA" id="ARBA00022679"/>
    </source>
</evidence>
<dbReference type="OrthoDB" id="66144at2759"/>
<keyword evidence="1 4" id="KW-0489">Methyltransferase</keyword>
<comment type="caution">
    <text evidence="4">The sequence shown here is derived from an EMBL/GenBank/DDBJ whole genome shotgun (WGS) entry which is preliminary data.</text>
</comment>
<dbReference type="NCBIfam" id="NF002463">
    <property type="entry name" value="PRK01683.1"/>
    <property type="match status" value="1"/>
</dbReference>
<organism evidence="4 5">
    <name type="scientific">Trichoderma guizhouense</name>
    <dbReference type="NCBI Taxonomy" id="1491466"/>
    <lineage>
        <taxon>Eukaryota</taxon>
        <taxon>Fungi</taxon>
        <taxon>Dikarya</taxon>
        <taxon>Ascomycota</taxon>
        <taxon>Pezizomycotina</taxon>
        <taxon>Sordariomycetes</taxon>
        <taxon>Hypocreomycetidae</taxon>
        <taxon>Hypocreales</taxon>
        <taxon>Hypocreaceae</taxon>
        <taxon>Trichoderma</taxon>
    </lineage>
</organism>
<keyword evidence="2 4" id="KW-0808">Transferase</keyword>
<evidence type="ECO:0000256" key="1">
    <source>
        <dbReference type="ARBA" id="ARBA00022603"/>
    </source>
</evidence>
<dbReference type="GO" id="GO:0030798">
    <property type="term" value="F:trans-aconitate 2-methyltransferase activity"/>
    <property type="evidence" value="ECO:0007669"/>
    <property type="project" value="InterPro"/>
</dbReference>
<sequence>MISRPLSRLPKILLTRTMATQSTGQGRAAATKDWSAAQYLKFAEQRTRPSRDLIAQVPLASPTRIIDIGCGPGNSTEVLAKQWPDAHISGMDSSPDMIETARKALPNLDFTVADLATYTPEGPVDLLFSNAVFQWINFEDRIPIISRLIQSLKPGGVFAFQVPDNHTEKSHEAMRAVAGNGPWAETLGRLKPALGPFQTPIELYNGLKPLCSSIDVWHTYYQHPLGGHQEIVEWVKGTGLRPFIDPLEPEQKEGFLAAYLEKLKELYPLCDDGSVLLRYPRLFFVAVRA</sequence>
<gene>
    <name evidence="4" type="ORF">A0O28_0078110</name>
</gene>
<dbReference type="Proteomes" id="UP000191004">
    <property type="component" value="Unassembled WGS sequence"/>
</dbReference>
<dbReference type="Gene3D" id="1.10.150.290">
    <property type="entry name" value="S-adenosyl-L-methionine-dependent methyltransferases"/>
    <property type="match status" value="1"/>
</dbReference>
<dbReference type="InterPro" id="IPR041698">
    <property type="entry name" value="Methyltransf_25"/>
</dbReference>
<evidence type="ECO:0000259" key="3">
    <source>
        <dbReference type="Pfam" id="PF13649"/>
    </source>
</evidence>
<dbReference type="EMBL" id="LVVK01000005">
    <property type="protein sequence ID" value="OPB45601.1"/>
    <property type="molecule type" value="Genomic_DNA"/>
</dbReference>
<proteinExistence type="predicted"/>
<protein>
    <submittedName>
        <fullName evidence="4">Trans-aconitate methyltransferase</fullName>
    </submittedName>
</protein>
<evidence type="ECO:0000313" key="4">
    <source>
        <dbReference type="EMBL" id="OPB45601.1"/>
    </source>
</evidence>
<dbReference type="Pfam" id="PF13649">
    <property type="entry name" value="Methyltransf_25"/>
    <property type="match status" value="1"/>
</dbReference>
<feature type="domain" description="Methyltransferase" evidence="3">
    <location>
        <begin position="65"/>
        <end position="156"/>
    </location>
</feature>
<reference evidence="4 5" key="1">
    <citation type="submission" date="2016-04" db="EMBL/GenBank/DDBJ databases">
        <title>Multiple horizontal gene transfer events from other fungi enriched the ability of the initially mycotrophic fungus Trichoderma (Ascomycota) to feed on dead plant biomass.</title>
        <authorList>
            <person name="Atanasova L."/>
            <person name="Chenthamara K."/>
            <person name="Zhang J."/>
            <person name="Grujic M."/>
            <person name="Henrissat B."/>
            <person name="Kuo A."/>
            <person name="Aertz A."/>
            <person name="Salamov A."/>
            <person name="Lipzen A."/>
            <person name="Labutti K."/>
            <person name="Barry K."/>
            <person name="Miao Y."/>
            <person name="Rahimi M.J."/>
            <person name="Shen Q."/>
            <person name="Grigoriev I.V."/>
            <person name="Kubicek C.P."/>
            <person name="Druzhinina I.S."/>
        </authorList>
    </citation>
    <scope>NUCLEOTIDE SEQUENCE [LARGE SCALE GENOMIC DNA]</scope>
    <source>
        <strain evidence="4 5">NJAU 4742</strain>
    </source>
</reference>
<evidence type="ECO:0000313" key="5">
    <source>
        <dbReference type="Proteomes" id="UP000191004"/>
    </source>
</evidence>
<dbReference type="InterPro" id="IPR029063">
    <property type="entry name" value="SAM-dependent_MTases_sf"/>
</dbReference>
<dbReference type="InterPro" id="IPR023149">
    <property type="entry name" value="Trans_acon_MeTrfase_C"/>
</dbReference>
<name>A0A1T3CX35_9HYPO</name>
<dbReference type="SUPFAM" id="SSF53335">
    <property type="entry name" value="S-adenosyl-L-methionine-dependent methyltransferases"/>
    <property type="match status" value="1"/>
</dbReference>
<dbReference type="GO" id="GO:0032259">
    <property type="term" value="P:methylation"/>
    <property type="evidence" value="ECO:0007669"/>
    <property type="project" value="UniProtKB-KW"/>
</dbReference>
<dbReference type="PANTHER" id="PTHR43861:SF1">
    <property type="entry name" value="TRANS-ACONITATE 2-METHYLTRANSFERASE"/>
    <property type="match status" value="1"/>
</dbReference>
<dbReference type="CDD" id="cd02440">
    <property type="entry name" value="AdoMet_MTases"/>
    <property type="match status" value="1"/>
</dbReference>
<dbReference type="Gene3D" id="3.40.50.150">
    <property type="entry name" value="Vaccinia Virus protein VP39"/>
    <property type="match status" value="1"/>
</dbReference>
<dbReference type="PANTHER" id="PTHR43861">
    <property type="entry name" value="TRANS-ACONITATE 2-METHYLTRANSFERASE-RELATED"/>
    <property type="match status" value="1"/>
</dbReference>
<keyword evidence="5" id="KW-1185">Reference proteome</keyword>
<accession>A0A1T3CX35</accession>